<evidence type="ECO:0000313" key="8">
    <source>
        <dbReference type="Proteomes" id="UP000295632"/>
    </source>
</evidence>
<evidence type="ECO:0000313" key="7">
    <source>
        <dbReference type="EMBL" id="TDQ40414.1"/>
    </source>
</evidence>
<comment type="cofactor">
    <cofactor evidence="1">
        <name>pyridoxal 5'-phosphate</name>
        <dbReference type="ChEBI" id="CHEBI:597326"/>
    </cofactor>
</comment>
<dbReference type="InterPro" id="IPR015422">
    <property type="entry name" value="PyrdxlP-dep_Trfase_small"/>
</dbReference>
<protein>
    <recommendedName>
        <fullName evidence="2">cysteine-S-conjugate beta-lyase</fullName>
        <ecNumber evidence="2">4.4.1.13</ecNumber>
    </recommendedName>
</protein>
<evidence type="ECO:0000259" key="6">
    <source>
        <dbReference type="Pfam" id="PF00155"/>
    </source>
</evidence>
<evidence type="ECO:0000256" key="2">
    <source>
        <dbReference type="ARBA" id="ARBA00012224"/>
    </source>
</evidence>
<dbReference type="Gene3D" id="3.40.640.10">
    <property type="entry name" value="Type I PLP-dependent aspartate aminotransferase-like (Major domain)"/>
    <property type="match status" value="1"/>
</dbReference>
<evidence type="ECO:0000256" key="4">
    <source>
        <dbReference type="ARBA" id="ARBA00023239"/>
    </source>
</evidence>
<organism evidence="7 8">
    <name type="scientific">Aureibacillus halotolerans</name>
    <dbReference type="NCBI Taxonomy" id="1508390"/>
    <lineage>
        <taxon>Bacteria</taxon>
        <taxon>Bacillati</taxon>
        <taxon>Bacillota</taxon>
        <taxon>Bacilli</taxon>
        <taxon>Bacillales</taxon>
        <taxon>Bacillaceae</taxon>
        <taxon>Aureibacillus</taxon>
    </lineage>
</organism>
<dbReference type="InterPro" id="IPR015424">
    <property type="entry name" value="PyrdxlP-dep_Trfase"/>
</dbReference>
<keyword evidence="8" id="KW-1185">Reference proteome</keyword>
<dbReference type="PANTHER" id="PTHR43525:SF1">
    <property type="entry name" value="PROTEIN MALY"/>
    <property type="match status" value="1"/>
</dbReference>
<dbReference type="InterPro" id="IPR051798">
    <property type="entry name" value="Class-II_PLP-Dep_Aminotrans"/>
</dbReference>
<dbReference type="Proteomes" id="UP000295632">
    <property type="component" value="Unassembled WGS sequence"/>
</dbReference>
<dbReference type="Gene3D" id="3.90.1150.10">
    <property type="entry name" value="Aspartate Aminotransferase, domain 1"/>
    <property type="match status" value="1"/>
</dbReference>
<dbReference type="OrthoDB" id="9802872at2"/>
<feature type="domain" description="Aminotransferase class I/classII large" evidence="6">
    <location>
        <begin position="38"/>
        <end position="382"/>
    </location>
</feature>
<dbReference type="InterPro" id="IPR015421">
    <property type="entry name" value="PyrdxlP-dep_Trfase_major"/>
</dbReference>
<name>A0A4R6UBE6_9BACI</name>
<dbReference type="Pfam" id="PF00155">
    <property type="entry name" value="Aminotran_1_2"/>
    <property type="match status" value="1"/>
</dbReference>
<dbReference type="NCBIfam" id="TIGR04350">
    <property type="entry name" value="C_S_lyase_PatB"/>
    <property type="match status" value="1"/>
</dbReference>
<reference evidence="7 8" key="1">
    <citation type="submission" date="2019-03" db="EMBL/GenBank/DDBJ databases">
        <title>Genomic Encyclopedia of Type Strains, Phase IV (KMG-IV): sequencing the most valuable type-strain genomes for metagenomic binning, comparative biology and taxonomic classification.</title>
        <authorList>
            <person name="Goeker M."/>
        </authorList>
    </citation>
    <scope>NUCLEOTIDE SEQUENCE [LARGE SCALE GENOMIC DNA]</scope>
    <source>
        <strain evidence="7 8">DSM 28697</strain>
    </source>
</reference>
<dbReference type="InterPro" id="IPR027619">
    <property type="entry name" value="C-S_lyase_PatB-like"/>
</dbReference>
<dbReference type="EC" id="4.4.1.13" evidence="2"/>
<sequence length="390" mass="44090">MLNFDDQINRINSSSLKWDNTKKRFGHDNLLPMWIADMDFKAPEPVLHAIQDRISHGIFGYTDVSTEAVDAILQWYETRHETTLQREWLTYSPSVVASLAIAVNAYSEPGDSCLIQTPVYPPFFDVVKNNDRELITNPLKLENDRYGIDFEDLEVKLAQKPKLMILCSPHNPVARVWSQEELLRILDLCLTYDVLLISDEIHADLVFSPNKHTMALQLDERYHDHIICCLSPSKTFNLAGLQASVVAIPNKRHRAAFNKYYSRFGLSQLNTLGMTAMATAYGQGADWLDELLTYLAENVRIVEQFIEEELPNVKLIKPEATYLLWLDFSSLELSDDELNQLLLSKGGIAMNAGTSFGSEGSGFMRLNIACPSAVVREGMERIKKAVTSLA</sequence>
<comment type="caution">
    <text evidence="7">The sequence shown here is derived from an EMBL/GenBank/DDBJ whole genome shotgun (WGS) entry which is preliminary data.</text>
</comment>
<dbReference type="GO" id="GO:0030170">
    <property type="term" value="F:pyridoxal phosphate binding"/>
    <property type="evidence" value="ECO:0007669"/>
    <property type="project" value="InterPro"/>
</dbReference>
<accession>A0A4R6UBE6</accession>
<dbReference type="RefSeq" id="WP_133580230.1">
    <property type="nucleotide sequence ID" value="NZ_SNYJ01000006.1"/>
</dbReference>
<evidence type="ECO:0000256" key="1">
    <source>
        <dbReference type="ARBA" id="ARBA00001933"/>
    </source>
</evidence>
<dbReference type="SUPFAM" id="SSF53383">
    <property type="entry name" value="PLP-dependent transferases"/>
    <property type="match status" value="1"/>
</dbReference>
<dbReference type="EMBL" id="SNYJ01000006">
    <property type="protein sequence ID" value="TDQ40414.1"/>
    <property type="molecule type" value="Genomic_DNA"/>
</dbReference>
<keyword evidence="3" id="KW-0663">Pyridoxal phosphate</keyword>
<dbReference type="GO" id="GO:0047804">
    <property type="term" value="F:cysteine-S-conjugate beta-lyase activity"/>
    <property type="evidence" value="ECO:0007669"/>
    <property type="project" value="UniProtKB-EC"/>
</dbReference>
<evidence type="ECO:0000256" key="5">
    <source>
        <dbReference type="ARBA" id="ARBA00037974"/>
    </source>
</evidence>
<dbReference type="CDD" id="cd00609">
    <property type="entry name" value="AAT_like"/>
    <property type="match status" value="1"/>
</dbReference>
<keyword evidence="4 7" id="KW-0456">Lyase</keyword>
<dbReference type="InterPro" id="IPR004839">
    <property type="entry name" value="Aminotransferase_I/II_large"/>
</dbReference>
<dbReference type="AlphaFoldDB" id="A0A4R6UBE6"/>
<evidence type="ECO:0000256" key="3">
    <source>
        <dbReference type="ARBA" id="ARBA00022898"/>
    </source>
</evidence>
<proteinExistence type="inferred from homology"/>
<comment type="similarity">
    <text evidence="5">Belongs to the class-II pyridoxal-phosphate-dependent aminotransferase family. MalY/PatB cystathionine beta-lyase subfamily.</text>
</comment>
<gene>
    <name evidence="7" type="ORF">EV213_106132</name>
</gene>
<dbReference type="PANTHER" id="PTHR43525">
    <property type="entry name" value="PROTEIN MALY"/>
    <property type="match status" value="1"/>
</dbReference>